<dbReference type="RefSeq" id="WP_241441368.1">
    <property type="nucleotide sequence ID" value="NZ_BSUJ01000001.1"/>
</dbReference>
<feature type="DNA-binding region" description="H-T-H motif" evidence="2">
    <location>
        <begin position="55"/>
        <end position="74"/>
    </location>
</feature>
<dbReference type="Gene3D" id="1.10.357.10">
    <property type="entry name" value="Tetracycline Repressor, domain 2"/>
    <property type="match status" value="1"/>
</dbReference>
<keyword evidence="6" id="KW-1185">Reference proteome</keyword>
<keyword evidence="1 2" id="KW-0238">DNA-binding</keyword>
<dbReference type="InterPro" id="IPR036271">
    <property type="entry name" value="Tet_transcr_reg_TetR-rel_C_sf"/>
</dbReference>
<dbReference type="PROSITE" id="PS50977">
    <property type="entry name" value="HTH_TETR_2"/>
    <property type="match status" value="1"/>
</dbReference>
<protein>
    <submittedName>
        <fullName evidence="5">TetR family transcriptional regulator</fullName>
    </submittedName>
</protein>
<evidence type="ECO:0000259" key="4">
    <source>
        <dbReference type="PROSITE" id="PS50977"/>
    </source>
</evidence>
<sequence length="232" mass="25290">MAEAAQGAAPRTSGSVPRASGSSPRARVRDAERTRGELLAVAIDEFTRHGLAGARVDEIAARTRTTKRMIYYYFGSKEGLYTAALEEVYAGIRAYERSLDLTGLEPAAALRELAGSSFDYHVAHPELARLVGQENLMGAVYLHGSERQAHLNRPILAIITDLLERGRAAGVVRRPVSAIEVHLFISSWVLFQVVNVSTIRATFGYDMTDDAVRARHRELIGDALLDWLGGGG</sequence>
<feature type="region of interest" description="Disordered" evidence="3">
    <location>
        <begin position="1"/>
        <end position="31"/>
    </location>
</feature>
<feature type="domain" description="HTH tetR-type" evidence="4">
    <location>
        <begin position="32"/>
        <end position="92"/>
    </location>
</feature>
<evidence type="ECO:0000313" key="5">
    <source>
        <dbReference type="EMBL" id="GMA21050.1"/>
    </source>
</evidence>
<gene>
    <name evidence="5" type="primary">rutR</name>
    <name evidence="5" type="ORF">GCM10025862_30710</name>
</gene>
<proteinExistence type="predicted"/>
<dbReference type="InterPro" id="IPR041474">
    <property type="entry name" value="NicS_C"/>
</dbReference>
<dbReference type="PRINTS" id="PR00455">
    <property type="entry name" value="HTHTETR"/>
</dbReference>
<dbReference type="InterPro" id="IPR050109">
    <property type="entry name" value="HTH-type_TetR-like_transc_reg"/>
</dbReference>
<evidence type="ECO:0000256" key="2">
    <source>
        <dbReference type="PROSITE-ProRule" id="PRU00335"/>
    </source>
</evidence>
<reference evidence="6" key="1">
    <citation type="journal article" date="2019" name="Int. J. Syst. Evol. Microbiol.">
        <title>The Global Catalogue of Microorganisms (GCM) 10K type strain sequencing project: providing services to taxonomists for standard genome sequencing and annotation.</title>
        <authorList>
            <consortium name="The Broad Institute Genomics Platform"/>
            <consortium name="The Broad Institute Genome Sequencing Center for Infectious Disease"/>
            <person name="Wu L."/>
            <person name="Ma J."/>
        </authorList>
    </citation>
    <scope>NUCLEOTIDE SEQUENCE [LARGE SCALE GENOMIC DNA]</scope>
    <source>
        <strain evidence="6">NBRC 105830</strain>
    </source>
</reference>
<organism evidence="5 6">
    <name type="scientific">Arsenicicoccus piscis</name>
    <dbReference type="NCBI Taxonomy" id="673954"/>
    <lineage>
        <taxon>Bacteria</taxon>
        <taxon>Bacillati</taxon>
        <taxon>Actinomycetota</taxon>
        <taxon>Actinomycetes</taxon>
        <taxon>Micrococcales</taxon>
        <taxon>Intrasporangiaceae</taxon>
        <taxon>Arsenicicoccus</taxon>
    </lineage>
</organism>
<dbReference type="SUPFAM" id="SSF46689">
    <property type="entry name" value="Homeodomain-like"/>
    <property type="match status" value="1"/>
</dbReference>
<accession>A0ABQ6HS45</accession>
<dbReference type="Pfam" id="PF00440">
    <property type="entry name" value="TetR_N"/>
    <property type="match status" value="1"/>
</dbReference>
<dbReference type="EMBL" id="BSUJ01000001">
    <property type="protein sequence ID" value="GMA21050.1"/>
    <property type="molecule type" value="Genomic_DNA"/>
</dbReference>
<dbReference type="SUPFAM" id="SSF48498">
    <property type="entry name" value="Tetracyclin repressor-like, C-terminal domain"/>
    <property type="match status" value="1"/>
</dbReference>
<comment type="caution">
    <text evidence="5">The sequence shown here is derived from an EMBL/GenBank/DDBJ whole genome shotgun (WGS) entry which is preliminary data.</text>
</comment>
<dbReference type="Pfam" id="PF17938">
    <property type="entry name" value="TetR_C_29"/>
    <property type="match status" value="1"/>
</dbReference>
<dbReference type="InterPro" id="IPR001647">
    <property type="entry name" value="HTH_TetR"/>
</dbReference>
<name>A0ABQ6HS45_9MICO</name>
<dbReference type="Proteomes" id="UP001157109">
    <property type="component" value="Unassembled WGS sequence"/>
</dbReference>
<evidence type="ECO:0000313" key="6">
    <source>
        <dbReference type="Proteomes" id="UP001157109"/>
    </source>
</evidence>
<dbReference type="PANTHER" id="PTHR30328">
    <property type="entry name" value="TRANSCRIPTIONAL REPRESSOR"/>
    <property type="match status" value="1"/>
</dbReference>
<dbReference type="InterPro" id="IPR009057">
    <property type="entry name" value="Homeodomain-like_sf"/>
</dbReference>
<evidence type="ECO:0000256" key="1">
    <source>
        <dbReference type="ARBA" id="ARBA00023125"/>
    </source>
</evidence>
<feature type="compositionally biased region" description="Polar residues" evidence="3">
    <location>
        <begin position="12"/>
        <end position="23"/>
    </location>
</feature>
<dbReference type="PANTHER" id="PTHR30328:SF54">
    <property type="entry name" value="HTH-TYPE TRANSCRIPTIONAL REPRESSOR SCO4008"/>
    <property type="match status" value="1"/>
</dbReference>
<evidence type="ECO:0000256" key="3">
    <source>
        <dbReference type="SAM" id="MobiDB-lite"/>
    </source>
</evidence>